<feature type="compositionally biased region" description="Basic and acidic residues" evidence="1">
    <location>
        <begin position="68"/>
        <end position="82"/>
    </location>
</feature>
<dbReference type="GO" id="GO:0003677">
    <property type="term" value="F:DNA binding"/>
    <property type="evidence" value="ECO:0007669"/>
    <property type="project" value="InterPro"/>
</dbReference>
<dbReference type="EMBL" id="MN617843">
    <property type="protein sequence ID" value="QGH75295.1"/>
    <property type="molecule type" value="Genomic_DNA"/>
</dbReference>
<organism evidence="3 4">
    <name type="scientific">Mycobacterium phage Quesadilla</name>
    <dbReference type="NCBI Taxonomy" id="2664226"/>
    <lineage>
        <taxon>Viruses</taxon>
        <taxon>Duplodnaviria</taxon>
        <taxon>Heunggongvirae</taxon>
        <taxon>Uroviricota</taxon>
        <taxon>Caudoviricetes</taxon>
        <taxon>Bclasvirinae</taxon>
        <taxon>Quesadillavirus</taxon>
        <taxon>Quesadillavirus quesadilla</taxon>
    </lineage>
</organism>
<reference evidence="3 4" key="1">
    <citation type="submission" date="2019-10" db="EMBL/GenBank/DDBJ databases">
        <authorList>
            <person name="Jorgensen H.J."/>
            <person name="Tolsma S."/>
            <person name="Caruso S.M."/>
            <person name="Garlena R.A."/>
            <person name="Russell D.A."/>
            <person name="Pope W.H."/>
            <person name="Jacobs-Se D."/>
            <person name="Hatfull G.F."/>
        </authorList>
    </citation>
    <scope>NUCLEOTIDE SEQUENCE [LARGE SCALE GENOMIC DNA]</scope>
</reference>
<dbReference type="InterPro" id="IPR010982">
    <property type="entry name" value="Lambda_DNA-bd_dom_sf"/>
</dbReference>
<dbReference type="InterPro" id="IPR001387">
    <property type="entry name" value="Cro/C1-type_HTH"/>
</dbReference>
<dbReference type="Proteomes" id="UP000370142">
    <property type="component" value="Segment"/>
</dbReference>
<protein>
    <submittedName>
        <fullName evidence="3">Helix-turn-helix DNA binding domain protein</fullName>
    </submittedName>
</protein>
<dbReference type="RefSeq" id="YP_009949803.1">
    <property type="nucleotide sequence ID" value="NC_051584.1"/>
</dbReference>
<dbReference type="SMART" id="SM00530">
    <property type="entry name" value="HTH_XRE"/>
    <property type="match status" value="1"/>
</dbReference>
<feature type="region of interest" description="Disordered" evidence="1">
    <location>
        <begin position="1"/>
        <end position="42"/>
    </location>
</feature>
<evidence type="ECO:0000259" key="2">
    <source>
        <dbReference type="PROSITE" id="PS50943"/>
    </source>
</evidence>
<dbReference type="GeneID" id="60321211"/>
<keyword evidence="4" id="KW-1185">Reference proteome</keyword>
<evidence type="ECO:0000313" key="3">
    <source>
        <dbReference type="EMBL" id="QGH75295.1"/>
    </source>
</evidence>
<gene>
    <name evidence="3" type="primary">47</name>
    <name evidence="3" type="ORF">SEA_QUESADILLA_47</name>
</gene>
<feature type="domain" description="HTH cro/C1-type" evidence="2">
    <location>
        <begin position="50"/>
        <end position="82"/>
    </location>
</feature>
<feature type="compositionally biased region" description="Basic and acidic residues" evidence="1">
    <location>
        <begin position="24"/>
        <end position="41"/>
    </location>
</feature>
<proteinExistence type="predicted"/>
<sequence length="168" mass="18361">MSIAAASSTTPAPALPARAGANPHQKEIDVTTPTRERRPETHSWGLGEIIRAHRLFIGLSQREMAERVGKDRRDYQRIENGQDKCPPGLLSQVEELSDAFAYQVERVLDEAERRAERPGAGPLELAVTIGGSPGNEWDRLVAGRAAVETTETAPITLTVIENRAERSA</sequence>
<dbReference type="CDD" id="cd00093">
    <property type="entry name" value="HTH_XRE"/>
    <property type="match status" value="1"/>
</dbReference>
<evidence type="ECO:0000313" key="4">
    <source>
        <dbReference type="Proteomes" id="UP000370142"/>
    </source>
</evidence>
<feature type="region of interest" description="Disordered" evidence="1">
    <location>
        <begin position="68"/>
        <end position="88"/>
    </location>
</feature>
<name>A0A5Q2WFJ7_9CAUD</name>
<feature type="compositionally biased region" description="Low complexity" evidence="1">
    <location>
        <begin position="1"/>
        <end position="23"/>
    </location>
</feature>
<dbReference type="Pfam" id="PF01381">
    <property type="entry name" value="HTH_3"/>
    <property type="match status" value="1"/>
</dbReference>
<dbReference type="Gene3D" id="1.10.260.40">
    <property type="entry name" value="lambda repressor-like DNA-binding domains"/>
    <property type="match status" value="1"/>
</dbReference>
<dbReference type="PROSITE" id="PS50943">
    <property type="entry name" value="HTH_CROC1"/>
    <property type="match status" value="1"/>
</dbReference>
<dbReference type="SUPFAM" id="SSF47413">
    <property type="entry name" value="lambda repressor-like DNA-binding domains"/>
    <property type="match status" value="1"/>
</dbReference>
<dbReference type="KEGG" id="vg:60321211"/>
<accession>A0A5Q2WFJ7</accession>
<evidence type="ECO:0000256" key="1">
    <source>
        <dbReference type="SAM" id="MobiDB-lite"/>
    </source>
</evidence>